<organism evidence="2 3">
    <name type="scientific">Romanomermis culicivorax</name>
    <name type="common">Nematode worm</name>
    <dbReference type="NCBI Taxonomy" id="13658"/>
    <lineage>
        <taxon>Eukaryota</taxon>
        <taxon>Metazoa</taxon>
        <taxon>Ecdysozoa</taxon>
        <taxon>Nematoda</taxon>
        <taxon>Enoplea</taxon>
        <taxon>Dorylaimia</taxon>
        <taxon>Mermithida</taxon>
        <taxon>Mermithoidea</taxon>
        <taxon>Mermithidae</taxon>
        <taxon>Romanomermis</taxon>
    </lineage>
</organism>
<name>A0A915IPR0_ROMCU</name>
<feature type="compositionally biased region" description="Polar residues" evidence="1">
    <location>
        <begin position="62"/>
        <end position="82"/>
    </location>
</feature>
<accession>A0A915IPR0</accession>
<protein>
    <submittedName>
        <fullName evidence="3">Uncharacterized protein</fullName>
    </submittedName>
</protein>
<evidence type="ECO:0000256" key="1">
    <source>
        <dbReference type="SAM" id="MobiDB-lite"/>
    </source>
</evidence>
<reference evidence="3" key="1">
    <citation type="submission" date="2022-11" db="UniProtKB">
        <authorList>
            <consortium name="WormBaseParasite"/>
        </authorList>
    </citation>
    <scope>IDENTIFICATION</scope>
</reference>
<sequence>MNEPSFPLDYSSSSRQTSTESNNNVAASSSAYLHTTLPVISFTSPSPRKRQRKQRLDELPSESVSTNSLGPLFCPQQSQAVSSRPPVNLKPAPPLNTFQSQRVGSRYYPAL</sequence>
<dbReference type="WBParaSite" id="nRc.2.0.1.t15796-RA">
    <property type="protein sequence ID" value="nRc.2.0.1.t15796-RA"/>
    <property type="gene ID" value="nRc.2.0.1.g15796"/>
</dbReference>
<keyword evidence="2" id="KW-1185">Reference proteome</keyword>
<feature type="compositionally biased region" description="Low complexity" evidence="1">
    <location>
        <begin position="11"/>
        <end position="31"/>
    </location>
</feature>
<evidence type="ECO:0000313" key="3">
    <source>
        <dbReference type="WBParaSite" id="nRc.2.0.1.t15796-RA"/>
    </source>
</evidence>
<feature type="region of interest" description="Disordered" evidence="1">
    <location>
        <begin position="1"/>
        <end position="111"/>
    </location>
</feature>
<dbReference type="Proteomes" id="UP000887565">
    <property type="component" value="Unplaced"/>
</dbReference>
<evidence type="ECO:0000313" key="2">
    <source>
        <dbReference type="Proteomes" id="UP000887565"/>
    </source>
</evidence>
<dbReference type="AlphaFoldDB" id="A0A915IPR0"/>
<proteinExistence type="predicted"/>